<dbReference type="STRING" id="1081104.A0A162J164"/>
<dbReference type="GeneID" id="30021583"/>
<comment type="caution">
    <text evidence="4">The sequence shown here is derived from an EMBL/GenBank/DDBJ whole genome shotgun (WGS) entry which is preliminary data.</text>
</comment>
<evidence type="ECO:0000313" key="5">
    <source>
        <dbReference type="Proteomes" id="UP000076744"/>
    </source>
</evidence>
<reference evidence="4 5" key="1">
    <citation type="journal article" date="2016" name="Genome Biol. Evol.">
        <title>Divergent and convergent evolution of fungal pathogenicity.</title>
        <authorList>
            <person name="Shang Y."/>
            <person name="Xiao G."/>
            <person name="Zheng P."/>
            <person name="Cen K."/>
            <person name="Zhan S."/>
            <person name="Wang C."/>
        </authorList>
    </citation>
    <scope>NUCLEOTIDE SEQUENCE [LARGE SCALE GENOMIC DNA]</scope>
    <source>
        <strain evidence="4 5">ARSEF 2679</strain>
    </source>
</reference>
<keyword evidence="2" id="KW-0732">Signal</keyword>
<dbReference type="Pfam" id="PF24866">
    <property type="entry name" value="DUF7732"/>
    <property type="match status" value="1"/>
</dbReference>
<dbReference type="RefSeq" id="XP_018704032.1">
    <property type="nucleotide sequence ID" value="XM_018848896.1"/>
</dbReference>
<proteinExistence type="predicted"/>
<feature type="chain" id="PRO_5007835630" description="DUF7732 domain-containing protein" evidence="2">
    <location>
        <begin position="19"/>
        <end position="313"/>
    </location>
</feature>
<feature type="compositionally biased region" description="Polar residues" evidence="1">
    <location>
        <begin position="119"/>
        <end position="133"/>
    </location>
</feature>
<dbReference type="EMBL" id="AZHB01000012">
    <property type="protein sequence ID" value="OAA62282.1"/>
    <property type="molecule type" value="Genomic_DNA"/>
</dbReference>
<keyword evidence="5" id="KW-1185">Reference proteome</keyword>
<dbReference type="AlphaFoldDB" id="A0A162J164"/>
<feature type="compositionally biased region" description="Gly residues" evidence="1">
    <location>
        <begin position="43"/>
        <end position="66"/>
    </location>
</feature>
<feature type="signal peptide" evidence="2">
    <location>
        <begin position="1"/>
        <end position="18"/>
    </location>
</feature>
<protein>
    <recommendedName>
        <fullName evidence="3">DUF7732 domain-containing protein</fullName>
    </recommendedName>
</protein>
<name>A0A162J164_CORFA</name>
<feature type="region of interest" description="Disordered" evidence="1">
    <location>
        <begin position="38"/>
        <end position="146"/>
    </location>
</feature>
<dbReference type="Proteomes" id="UP000076744">
    <property type="component" value="Unassembled WGS sequence"/>
</dbReference>
<feature type="domain" description="DUF7732" evidence="3">
    <location>
        <begin position="147"/>
        <end position="271"/>
    </location>
</feature>
<dbReference type="OrthoDB" id="5425547at2759"/>
<dbReference type="InterPro" id="IPR056634">
    <property type="entry name" value="DUF7732"/>
</dbReference>
<dbReference type="PANTHER" id="PTHR42091">
    <property type="entry name" value="CONSERVED GLYCINE-RICH PROTEIN (AFU_ORTHOLOGUE AFUA_7G02440)"/>
    <property type="match status" value="1"/>
</dbReference>
<sequence length="313" mass="30484">MRLDCAVLALSLLTGASAAAVSQQLEIAQADIQEHDLYKRKGGGGGGGRGGGSSGSRGGGSSGSGTSGSSSSSGSRGGGSSGSGSSGSSSSSGSRGGSSSSSSSGSRSGSGSSGSRGSPTNTGPSVNSGGTTKSGSGPQPQYGGGQYYGGGSRVPYSAGAARNGIVPGLLLGSALFFWPGVWASGAYMYNYHDPYRFRNQSNDNKEEELPVICGCAEGAECGCDDSGNVTAHLNDLVGNGSYAGLNQSVVTVGTKDGQKVLLVNGTLPNGTTAKGDADMDADGNPTSAAAKKALETMGFWPLAAIVGAIVFAA</sequence>
<evidence type="ECO:0000259" key="3">
    <source>
        <dbReference type="Pfam" id="PF24866"/>
    </source>
</evidence>
<evidence type="ECO:0000256" key="2">
    <source>
        <dbReference type="SAM" id="SignalP"/>
    </source>
</evidence>
<dbReference type="PANTHER" id="PTHR42091:SF1">
    <property type="entry name" value="CONSERVED GLYCINE-RICH PROTEIN (AFU_ORTHOLOGUE AFUA_7G02440)"/>
    <property type="match status" value="1"/>
</dbReference>
<evidence type="ECO:0000313" key="4">
    <source>
        <dbReference type="EMBL" id="OAA62282.1"/>
    </source>
</evidence>
<evidence type="ECO:0000256" key="1">
    <source>
        <dbReference type="SAM" id="MobiDB-lite"/>
    </source>
</evidence>
<accession>A0A162J164</accession>
<gene>
    <name evidence="4" type="ORF">ISF_05291</name>
</gene>
<feature type="compositionally biased region" description="Low complexity" evidence="1">
    <location>
        <begin position="86"/>
        <end position="118"/>
    </location>
</feature>
<feature type="compositionally biased region" description="Gly residues" evidence="1">
    <location>
        <begin position="75"/>
        <end position="85"/>
    </location>
</feature>
<organism evidence="4 5">
    <name type="scientific">Cordyceps fumosorosea (strain ARSEF 2679)</name>
    <name type="common">Isaria fumosorosea</name>
    <dbReference type="NCBI Taxonomy" id="1081104"/>
    <lineage>
        <taxon>Eukaryota</taxon>
        <taxon>Fungi</taxon>
        <taxon>Dikarya</taxon>
        <taxon>Ascomycota</taxon>
        <taxon>Pezizomycotina</taxon>
        <taxon>Sordariomycetes</taxon>
        <taxon>Hypocreomycetidae</taxon>
        <taxon>Hypocreales</taxon>
        <taxon>Cordycipitaceae</taxon>
        <taxon>Cordyceps</taxon>
    </lineage>
</organism>